<keyword evidence="2" id="KW-1133">Transmembrane helix</keyword>
<keyword evidence="2" id="KW-0812">Transmembrane</keyword>
<comment type="similarity">
    <text evidence="1">Belongs to the nematode receptor-like protein sre family.</text>
</comment>
<accession>A0AAN5I8V5</accession>
<proteinExistence type="inferred from homology"/>
<evidence type="ECO:0000313" key="4">
    <source>
        <dbReference type="Proteomes" id="UP001328107"/>
    </source>
</evidence>
<dbReference type="AlphaFoldDB" id="A0AAN5I8V5"/>
<feature type="transmembrane region" description="Helical" evidence="2">
    <location>
        <begin position="86"/>
        <end position="109"/>
    </location>
</feature>
<evidence type="ECO:0000313" key="3">
    <source>
        <dbReference type="EMBL" id="GMR56938.1"/>
    </source>
</evidence>
<name>A0AAN5I8V5_9BILA</name>
<evidence type="ECO:0000256" key="1">
    <source>
        <dbReference type="ARBA" id="ARBA00006803"/>
    </source>
</evidence>
<dbReference type="GO" id="GO:0016020">
    <property type="term" value="C:membrane"/>
    <property type="evidence" value="ECO:0007669"/>
    <property type="project" value="InterPro"/>
</dbReference>
<comment type="caution">
    <text evidence="3">The sequence shown here is derived from an EMBL/GenBank/DDBJ whole genome shotgun (WGS) entry which is preliminary data.</text>
</comment>
<dbReference type="PANTHER" id="PTHR47521">
    <property type="entry name" value="SERPENTINE RECEPTOR, CLASS E (EPSILON)-RELATED"/>
    <property type="match status" value="1"/>
</dbReference>
<dbReference type="InterPro" id="IPR052860">
    <property type="entry name" value="NRL-GPCR1"/>
</dbReference>
<evidence type="ECO:0008006" key="5">
    <source>
        <dbReference type="Google" id="ProtNLM"/>
    </source>
</evidence>
<dbReference type="GO" id="GO:0007606">
    <property type="term" value="P:sensory perception of chemical stimulus"/>
    <property type="evidence" value="ECO:0007669"/>
    <property type="project" value="InterPro"/>
</dbReference>
<gene>
    <name evidence="3" type="ORF">PMAYCL1PPCAC_27133</name>
</gene>
<feature type="transmembrane region" description="Helical" evidence="2">
    <location>
        <begin position="53"/>
        <end position="74"/>
    </location>
</feature>
<dbReference type="InterPro" id="IPR004151">
    <property type="entry name" value="7TM_GPCR_serpentine_rcpt_Sre"/>
</dbReference>
<dbReference type="Pfam" id="PF03125">
    <property type="entry name" value="Sre"/>
    <property type="match status" value="1"/>
</dbReference>
<organism evidence="3 4">
    <name type="scientific">Pristionchus mayeri</name>
    <dbReference type="NCBI Taxonomy" id="1317129"/>
    <lineage>
        <taxon>Eukaryota</taxon>
        <taxon>Metazoa</taxon>
        <taxon>Ecdysozoa</taxon>
        <taxon>Nematoda</taxon>
        <taxon>Chromadorea</taxon>
        <taxon>Rhabditida</taxon>
        <taxon>Rhabditina</taxon>
        <taxon>Diplogasteromorpha</taxon>
        <taxon>Diplogasteroidea</taxon>
        <taxon>Neodiplogasteridae</taxon>
        <taxon>Pristionchus</taxon>
    </lineage>
</organism>
<keyword evidence="4" id="KW-1185">Reference proteome</keyword>
<dbReference type="PANTHER" id="PTHR47521:SF7">
    <property type="entry name" value="SERPENTINE RECEPTOR CLASS EPSILON-6"/>
    <property type="match status" value="1"/>
</dbReference>
<reference evidence="4" key="1">
    <citation type="submission" date="2022-10" db="EMBL/GenBank/DDBJ databases">
        <title>Genome assembly of Pristionchus species.</title>
        <authorList>
            <person name="Yoshida K."/>
            <person name="Sommer R.J."/>
        </authorList>
    </citation>
    <scope>NUCLEOTIDE SEQUENCE [LARGE SCALE GENOMIC DNA]</scope>
    <source>
        <strain evidence="4">RS5460</strain>
    </source>
</reference>
<protein>
    <recommendedName>
        <fullName evidence="5">G protein-coupled receptor</fullName>
    </recommendedName>
</protein>
<dbReference type="EMBL" id="BTRK01000006">
    <property type="protein sequence ID" value="GMR56938.1"/>
    <property type="molecule type" value="Genomic_DNA"/>
</dbReference>
<keyword evidence="2" id="KW-0472">Membrane</keyword>
<dbReference type="Proteomes" id="UP001328107">
    <property type="component" value="Unassembled WGS sequence"/>
</dbReference>
<feature type="non-terminal residue" evidence="3">
    <location>
        <position position="181"/>
    </location>
</feature>
<evidence type="ECO:0000256" key="2">
    <source>
        <dbReference type="SAM" id="Phobius"/>
    </source>
</evidence>
<sequence>MMAFAGAIMFQYILTLNIIYKRKLQKMTRTDYCLSRSYQIKENIKVMQMLRKLAFPTILFNLPAFAFISIHTYLPDEERFNVVRNVAVALFDLWIPFYGVSFGLLMYNIEPKFQESVRRWRVAALFLERFGDVTGRFRKITTKSPTPQQPNETDIYFSMLSRDLHADRKHSNMSALSIIEV</sequence>